<dbReference type="OrthoDB" id="283723at2"/>
<proteinExistence type="predicted"/>
<dbReference type="PANTHER" id="PTHR23308">
    <property type="entry name" value="NUCLEAR INHIBITOR OF PROTEIN PHOSPHATASE-1"/>
    <property type="match status" value="1"/>
</dbReference>
<evidence type="ECO:0000256" key="1">
    <source>
        <dbReference type="SAM" id="MobiDB-lite"/>
    </source>
</evidence>
<gene>
    <name evidence="3" type="ORF">TsocGM_20985</name>
</gene>
<name>A0A432MEV3_9BACT</name>
<dbReference type="Pfam" id="PF00498">
    <property type="entry name" value="FHA"/>
    <property type="match status" value="2"/>
</dbReference>
<dbReference type="AlphaFoldDB" id="A0A432MEV3"/>
<feature type="compositionally biased region" description="Basic and acidic residues" evidence="1">
    <location>
        <begin position="383"/>
        <end position="401"/>
    </location>
</feature>
<reference evidence="3 4" key="1">
    <citation type="submission" date="2018-12" db="EMBL/GenBank/DDBJ databases">
        <authorList>
            <person name="Toschakov S.V."/>
        </authorList>
    </citation>
    <scope>NUCLEOTIDE SEQUENCE [LARGE SCALE GENOMIC DNA]</scope>
    <source>
        <strain evidence="3 4">GM2012</strain>
    </source>
</reference>
<dbReference type="InterPro" id="IPR008984">
    <property type="entry name" value="SMAD_FHA_dom_sf"/>
</dbReference>
<dbReference type="InterPro" id="IPR000253">
    <property type="entry name" value="FHA_dom"/>
</dbReference>
<evidence type="ECO:0000259" key="2">
    <source>
        <dbReference type="PROSITE" id="PS50006"/>
    </source>
</evidence>
<feature type="domain" description="FHA" evidence="2">
    <location>
        <begin position="157"/>
        <end position="206"/>
    </location>
</feature>
<evidence type="ECO:0000313" key="4">
    <source>
        <dbReference type="Proteomes" id="UP000280296"/>
    </source>
</evidence>
<accession>A0A432MEV3</accession>
<dbReference type="EMBL" id="RYZH01000052">
    <property type="protein sequence ID" value="RUL84202.1"/>
    <property type="molecule type" value="Genomic_DNA"/>
</dbReference>
<feature type="region of interest" description="Disordered" evidence="1">
    <location>
        <begin position="334"/>
        <end position="402"/>
    </location>
</feature>
<reference evidence="3 4" key="2">
    <citation type="submission" date="2019-01" db="EMBL/GenBank/DDBJ databases">
        <title>Tautonia sociabilis, a novel thermotolerant planctomycete of Isosphaeraceae family, isolated from a 4000 m deep subterranean habitat.</title>
        <authorList>
            <person name="Kovaleva O.L."/>
            <person name="Elcheninov A.G."/>
            <person name="Van Heerden E."/>
            <person name="Toshchakov S.V."/>
            <person name="Novikov A."/>
            <person name="Bonch-Osmolovskaya E.A."/>
            <person name="Kublanov I.V."/>
        </authorList>
    </citation>
    <scope>NUCLEOTIDE SEQUENCE [LARGE SCALE GENOMIC DNA]</scope>
    <source>
        <strain evidence="3 4">GM2012</strain>
    </source>
</reference>
<organism evidence="3 4">
    <name type="scientific">Tautonia sociabilis</name>
    <dbReference type="NCBI Taxonomy" id="2080755"/>
    <lineage>
        <taxon>Bacteria</taxon>
        <taxon>Pseudomonadati</taxon>
        <taxon>Planctomycetota</taxon>
        <taxon>Planctomycetia</taxon>
        <taxon>Isosphaerales</taxon>
        <taxon>Isosphaeraceae</taxon>
        <taxon>Tautonia</taxon>
    </lineage>
</organism>
<dbReference type="Gene3D" id="2.60.200.20">
    <property type="match status" value="2"/>
</dbReference>
<dbReference type="InterPro" id="IPR050923">
    <property type="entry name" value="Cell_Proc_Reg/RNA_Proc"/>
</dbReference>
<dbReference type="CDD" id="cd00060">
    <property type="entry name" value="FHA"/>
    <property type="match status" value="2"/>
</dbReference>
<dbReference type="SUPFAM" id="SSF49879">
    <property type="entry name" value="SMAD/FHA domain"/>
    <property type="match status" value="2"/>
</dbReference>
<evidence type="ECO:0000313" key="3">
    <source>
        <dbReference type="EMBL" id="RUL84202.1"/>
    </source>
</evidence>
<feature type="domain" description="FHA" evidence="2">
    <location>
        <begin position="41"/>
        <end position="83"/>
    </location>
</feature>
<sequence length="417" mass="45717">MDLGSLGRFWGACGAVGPLRLRHACGPEAPDGSRELTQPFAVIGRDPKADLAIDRDEISRRHLYVQVLDGRIFWLDLGSRIGVSRGGVVSPSGWLAEGEPIGLGPCRVWPSVVFGRAGGEPANPLIDRGPPVLPDAELEFKGRPEGPARWRLGRVLTLVGRAADCRLKIPDDEISRFHCALIRTLDGLWAVDLLSREGIRVEGARVRFARIPDGSSLHVGRYRMTVRYRDASSSSVEAPAWSVSPLAADQLPAVPRPGVPPAATVVGRSPSWPTPPELDPFVSRFEQMQLQMFEQFHQAMMAMFQTFGAMHRDQMGQVREELDRIRDLTRELQSIQAPSPPPSMSGSRPASNSPPPPGARQERSTPPPSGPVEEPQRPAPGPEIHDLISRRIAQLHEERQGRWTRVLQLISGGTPTT</sequence>
<dbReference type="RefSeq" id="WP_126727421.1">
    <property type="nucleotide sequence ID" value="NZ_RYZH01000052.1"/>
</dbReference>
<protein>
    <submittedName>
        <fullName evidence="3">FHA domain-containing protein</fullName>
    </submittedName>
</protein>
<dbReference type="PROSITE" id="PS50006">
    <property type="entry name" value="FHA_DOMAIN"/>
    <property type="match status" value="2"/>
</dbReference>
<keyword evidence="4" id="KW-1185">Reference proteome</keyword>
<comment type="caution">
    <text evidence="3">The sequence shown here is derived from an EMBL/GenBank/DDBJ whole genome shotgun (WGS) entry which is preliminary data.</text>
</comment>
<dbReference type="Proteomes" id="UP000280296">
    <property type="component" value="Unassembled WGS sequence"/>
</dbReference>
<dbReference type="SMART" id="SM00240">
    <property type="entry name" value="FHA"/>
    <property type="match status" value="2"/>
</dbReference>